<reference evidence="1 2" key="1">
    <citation type="journal article" date="2019" name="Int. J. Syst. Evol. Microbiol.">
        <title>The Global Catalogue of Microorganisms (GCM) 10K type strain sequencing project: providing services to taxonomists for standard genome sequencing and annotation.</title>
        <authorList>
            <consortium name="The Broad Institute Genomics Platform"/>
            <consortium name="The Broad Institute Genome Sequencing Center for Infectious Disease"/>
            <person name="Wu L."/>
            <person name="Ma J."/>
        </authorList>
    </citation>
    <scope>NUCLEOTIDE SEQUENCE [LARGE SCALE GENOMIC DNA]</scope>
    <source>
        <strain evidence="1 2">CGMCC 1.12562</strain>
    </source>
</reference>
<accession>A0ABD5NIL7</accession>
<organism evidence="1 2">
    <name type="scientific">Halobacterium litoreum</name>
    <dbReference type="NCBI Taxonomy" id="2039234"/>
    <lineage>
        <taxon>Archaea</taxon>
        <taxon>Methanobacteriati</taxon>
        <taxon>Methanobacteriota</taxon>
        <taxon>Stenosarchaea group</taxon>
        <taxon>Halobacteria</taxon>
        <taxon>Halobacteriales</taxon>
        <taxon>Halobacteriaceae</taxon>
        <taxon>Halobacterium</taxon>
    </lineage>
</organism>
<dbReference type="Proteomes" id="UP001595660">
    <property type="component" value="Unassembled WGS sequence"/>
</dbReference>
<keyword evidence="2" id="KW-1185">Reference proteome</keyword>
<dbReference type="AlphaFoldDB" id="A0ABD5NIL7"/>
<dbReference type="RefSeq" id="WP_232569379.1">
    <property type="nucleotide sequence ID" value="NZ_CP089466.1"/>
</dbReference>
<evidence type="ECO:0000313" key="2">
    <source>
        <dbReference type="Proteomes" id="UP001595660"/>
    </source>
</evidence>
<sequence length="55" mass="5800">MNQNIAANTTPAAANPTAVDQRRFALTMRRGVVETGDVRHARRSGGDASALSGYV</sequence>
<dbReference type="GeneID" id="69117992"/>
<name>A0ABD5NIL7_9EURY</name>
<comment type="caution">
    <text evidence="1">The sequence shown here is derived from an EMBL/GenBank/DDBJ whole genome shotgun (WGS) entry which is preliminary data.</text>
</comment>
<dbReference type="EMBL" id="JBHRWN010000002">
    <property type="protein sequence ID" value="MFC3478994.1"/>
    <property type="molecule type" value="Genomic_DNA"/>
</dbReference>
<evidence type="ECO:0000313" key="1">
    <source>
        <dbReference type="EMBL" id="MFC3478994.1"/>
    </source>
</evidence>
<gene>
    <name evidence="1" type="ORF">ACFOKC_14780</name>
</gene>
<protein>
    <submittedName>
        <fullName evidence="1">Uncharacterized protein</fullName>
    </submittedName>
</protein>
<proteinExistence type="predicted"/>